<dbReference type="NCBIfam" id="TIGR00696">
    <property type="entry name" value="wecG_tagA_cpsF"/>
    <property type="match status" value="1"/>
</dbReference>
<reference evidence="3" key="2">
    <citation type="submission" date="2019-11" db="EMBL/GenBank/DDBJ databases">
        <title>Improved Assembly of Tolypothrix boutellei genome.</title>
        <authorList>
            <person name="Sarangi A.N."/>
            <person name="Mukherjee M."/>
            <person name="Ghosh S."/>
            <person name="Singh D."/>
            <person name="Das A."/>
            <person name="Kant S."/>
            <person name="Prusty A."/>
            <person name="Tripathy S."/>
        </authorList>
    </citation>
    <scope>NUCLEOTIDE SEQUENCE</scope>
    <source>
        <strain evidence="3">VB521301</strain>
    </source>
</reference>
<dbReference type="EMBL" id="JHEG02000048">
    <property type="protein sequence ID" value="KIE10863.1"/>
    <property type="molecule type" value="Genomic_DNA"/>
</dbReference>
<keyword evidence="2 4" id="KW-0808">Transferase</keyword>
<dbReference type="OrthoDB" id="9771846at2"/>
<evidence type="ECO:0000313" key="3">
    <source>
        <dbReference type="EMBL" id="KAF3886890.1"/>
    </source>
</evidence>
<evidence type="ECO:0000313" key="4">
    <source>
        <dbReference type="EMBL" id="KIE10863.1"/>
    </source>
</evidence>
<dbReference type="RefSeq" id="WP_038092611.1">
    <property type="nucleotide sequence ID" value="NZ_JHEG04000001.1"/>
</dbReference>
<dbReference type="STRING" id="1479485.DA73_0220580"/>
<protein>
    <submittedName>
        <fullName evidence="4">Glycosyl transferase</fullName>
    </submittedName>
    <submittedName>
        <fullName evidence="3">WecB/TagA/CpsF family glycosyltransferase</fullName>
    </submittedName>
</protein>
<comment type="caution">
    <text evidence="4">The sequence shown here is derived from an EMBL/GenBank/DDBJ whole genome shotgun (WGS) entry which is preliminary data.</text>
</comment>
<dbReference type="PANTHER" id="PTHR34136:SF1">
    <property type="entry name" value="UDP-N-ACETYL-D-MANNOSAMINURONIC ACID TRANSFERASE"/>
    <property type="match status" value="1"/>
</dbReference>
<dbReference type="Proteomes" id="UP000029738">
    <property type="component" value="Unassembled WGS sequence"/>
</dbReference>
<dbReference type="GO" id="GO:0016758">
    <property type="term" value="F:hexosyltransferase activity"/>
    <property type="evidence" value="ECO:0007669"/>
    <property type="project" value="TreeGrafter"/>
</dbReference>
<organism evidence="4">
    <name type="scientific">Tolypothrix bouteillei VB521301</name>
    <dbReference type="NCBI Taxonomy" id="1479485"/>
    <lineage>
        <taxon>Bacteria</taxon>
        <taxon>Bacillati</taxon>
        <taxon>Cyanobacteriota</taxon>
        <taxon>Cyanophyceae</taxon>
        <taxon>Nostocales</taxon>
        <taxon>Tolypothrichaceae</taxon>
        <taxon>Tolypothrix</taxon>
    </lineage>
</organism>
<keyword evidence="1" id="KW-0328">Glycosyltransferase</keyword>
<evidence type="ECO:0000256" key="1">
    <source>
        <dbReference type="ARBA" id="ARBA00022676"/>
    </source>
</evidence>
<dbReference type="PANTHER" id="PTHR34136">
    <property type="match status" value="1"/>
</dbReference>
<reference evidence="4" key="1">
    <citation type="journal article" date="2015" name="Genome Announc.">
        <title>Draft Genome Sequence of Tolypothrix boutellei Strain VB521301.</title>
        <authorList>
            <person name="Chandrababunaidu M.M."/>
            <person name="Singh D."/>
            <person name="Sen D."/>
            <person name="Bhan S."/>
            <person name="Das S."/>
            <person name="Gupta A."/>
            <person name="Adhikary S.P."/>
            <person name="Tripathy S."/>
        </authorList>
    </citation>
    <scope>NUCLEOTIDE SEQUENCE</scope>
    <source>
        <strain evidence="4">VB521301</strain>
    </source>
</reference>
<evidence type="ECO:0000256" key="2">
    <source>
        <dbReference type="ARBA" id="ARBA00022679"/>
    </source>
</evidence>
<keyword evidence="5" id="KW-1185">Reference proteome</keyword>
<accession>A0A0C1R4Z0</accession>
<dbReference type="AlphaFoldDB" id="A0A0C1R4Z0"/>
<sequence length="273" mass="31105">MVGGAFRPTQKVLDFPITALRFNDQMQTILKWAKARESKTVCVANVHMLMEAYWNPDFGTVLQNADLVTPDGMPLVWMMKLLGARYQDRVAGMDILLAVCELAQKQNVSVFFVGSQTEILSRMRNRLETEFPSLKIAAMEPLPFRPMTPAEDEALVDKINSSGAGIVFVSLGCPKQENWMAQHKDRIKAVMIGLGGVFPVYAGLHKRAPRMVRDLGFEWLYRLLQEPHRLWNRYTTTIPPFVWLAFKQLLASPSVISTPLHIRERYLGWKIVD</sequence>
<name>A0A0C1R4Z0_9CYAN</name>
<dbReference type="EMBL" id="JHEG04000001">
    <property type="protein sequence ID" value="KAF3886890.1"/>
    <property type="molecule type" value="Genomic_DNA"/>
</dbReference>
<proteinExistence type="predicted"/>
<dbReference type="Pfam" id="PF03808">
    <property type="entry name" value="Glyco_tran_WecG"/>
    <property type="match status" value="1"/>
</dbReference>
<dbReference type="InterPro" id="IPR004629">
    <property type="entry name" value="WecG_TagA_CpsF"/>
</dbReference>
<dbReference type="CDD" id="cd06533">
    <property type="entry name" value="Glyco_transf_WecG_TagA"/>
    <property type="match status" value="1"/>
</dbReference>
<evidence type="ECO:0000313" key="5">
    <source>
        <dbReference type="Proteomes" id="UP000029738"/>
    </source>
</evidence>
<gene>
    <name evidence="4" type="ORF">DA73_0220580</name>
    <name evidence="3" type="ORF">DA73_0400016400</name>
</gene>